<dbReference type="PRINTS" id="PR00111">
    <property type="entry name" value="ABHYDROLASE"/>
</dbReference>
<feature type="domain" description="AB hydrolase-1" evidence="3">
    <location>
        <begin position="40"/>
        <end position="314"/>
    </location>
</feature>
<evidence type="ECO:0000256" key="1">
    <source>
        <dbReference type="ARBA" id="ARBA00022801"/>
    </source>
</evidence>
<dbReference type="Gene3D" id="3.40.50.1820">
    <property type="entry name" value="alpha/beta hydrolase"/>
    <property type="match status" value="1"/>
</dbReference>
<dbReference type="InterPro" id="IPR029058">
    <property type="entry name" value="AB_hydrolase_fold"/>
</dbReference>
<accession>A0A151GSC4</accession>
<dbReference type="Proteomes" id="UP000076580">
    <property type="component" value="Chromosome 01"/>
</dbReference>
<dbReference type="PRINTS" id="PR00412">
    <property type="entry name" value="EPOXHYDRLASE"/>
</dbReference>
<dbReference type="InParanoid" id="A0A151GSC4"/>
<dbReference type="GO" id="GO:0016787">
    <property type="term" value="F:hydrolase activity"/>
    <property type="evidence" value="ECO:0007669"/>
    <property type="project" value="UniProtKB-KW"/>
</dbReference>
<proteinExistence type="inferred from homology"/>
<dbReference type="OrthoDB" id="408373at2759"/>
<dbReference type="PANTHER" id="PTHR43329">
    <property type="entry name" value="EPOXIDE HYDROLASE"/>
    <property type="match status" value="1"/>
</dbReference>
<dbReference type="Pfam" id="PF00561">
    <property type="entry name" value="Abhydrolase_1"/>
    <property type="match status" value="1"/>
</dbReference>
<evidence type="ECO:0000313" key="5">
    <source>
        <dbReference type="Proteomes" id="UP000076580"/>
    </source>
</evidence>
<keyword evidence="1 4" id="KW-0378">Hydrolase</keyword>
<gene>
    <name evidence="4" type="ORF">DCS_01143</name>
</gene>
<dbReference type="SUPFAM" id="SSF53474">
    <property type="entry name" value="alpha/beta-Hydrolases"/>
    <property type="match status" value="1"/>
</dbReference>
<dbReference type="EMBL" id="LAYC01000001">
    <property type="protein sequence ID" value="KYK60009.1"/>
    <property type="molecule type" value="Genomic_DNA"/>
</dbReference>
<dbReference type="STRING" id="98403.A0A151GSC4"/>
<dbReference type="AlphaFoldDB" id="A0A151GSC4"/>
<dbReference type="InterPro" id="IPR000639">
    <property type="entry name" value="Epox_hydrolase-like"/>
</dbReference>
<protein>
    <submittedName>
        <fullName evidence="4">Epoxide hydrolase</fullName>
    </submittedName>
</protein>
<comment type="similarity">
    <text evidence="2">Belongs to the AB hydrolase superfamily. Epoxide hydrolase family.</text>
</comment>
<comment type="caution">
    <text evidence="4">The sequence shown here is derived from an EMBL/GenBank/DDBJ whole genome shotgun (WGS) entry which is preliminary data.</text>
</comment>
<evidence type="ECO:0000259" key="3">
    <source>
        <dbReference type="Pfam" id="PF00561"/>
    </source>
</evidence>
<sequence length="341" mass="37995">MDTRKLVPNDPRVKYTKASVNGRVYQLTVGEPQAMAAIETVMLIHGFPDSSFGWRCQVPYLMSMGFRVVVPDMLGYSGTDRPEDLHQFSLKSLSADIKELARHFVGDGQIILGGHDWGGALVWRVALWHPELLKAVFSICTPFVAPSPSWIALEDVIAMGKYSNFGYQLQLKGPEVENAIQGAGKLRQFLNGMFGGVGSNGEFAFTPEKGVQLDSLPKLKRSRLLSDEELDHYVEQYMKQDAPQLRGPLNWYRTRKINWEDEMLLADSHVSLEMPTLFIAAKKDSVLLPSLSVGMERHMPKLTRAEVNGSHWALTGASEEVNEHIGKWLNGLLGGILKSSL</sequence>
<dbReference type="GeneID" id="63713786"/>
<evidence type="ECO:0000256" key="2">
    <source>
        <dbReference type="ARBA" id="ARBA00038334"/>
    </source>
</evidence>
<dbReference type="RefSeq" id="XP_040659361.1">
    <property type="nucleotide sequence ID" value="XM_040798478.1"/>
</dbReference>
<keyword evidence="5" id="KW-1185">Reference proteome</keyword>
<name>A0A151GSC4_DRECN</name>
<dbReference type="InterPro" id="IPR000073">
    <property type="entry name" value="AB_hydrolase_1"/>
</dbReference>
<reference evidence="4 5" key="1">
    <citation type="journal article" date="2016" name="Sci. Rep.">
        <title>Insights into Adaptations to a Near-Obligate Nematode Endoparasitic Lifestyle from the Finished Genome of Drechmeria coniospora.</title>
        <authorList>
            <person name="Zhang L."/>
            <person name="Zhou Z."/>
            <person name="Guo Q."/>
            <person name="Fokkens L."/>
            <person name="Miskei M."/>
            <person name="Pocsi I."/>
            <person name="Zhang W."/>
            <person name="Chen M."/>
            <person name="Wang L."/>
            <person name="Sun Y."/>
            <person name="Donzelli B.G."/>
            <person name="Gibson D.M."/>
            <person name="Nelson D.R."/>
            <person name="Luo J.G."/>
            <person name="Rep M."/>
            <person name="Liu H."/>
            <person name="Yang S."/>
            <person name="Wang J."/>
            <person name="Krasnoff S.B."/>
            <person name="Xu Y."/>
            <person name="Molnar I."/>
            <person name="Lin M."/>
        </authorList>
    </citation>
    <scope>NUCLEOTIDE SEQUENCE [LARGE SCALE GENOMIC DNA]</scope>
    <source>
        <strain evidence="4 5">ARSEF 6962</strain>
    </source>
</reference>
<organism evidence="4 5">
    <name type="scientific">Drechmeria coniospora</name>
    <name type="common">Nematophagous fungus</name>
    <name type="synonym">Meria coniospora</name>
    <dbReference type="NCBI Taxonomy" id="98403"/>
    <lineage>
        <taxon>Eukaryota</taxon>
        <taxon>Fungi</taxon>
        <taxon>Dikarya</taxon>
        <taxon>Ascomycota</taxon>
        <taxon>Pezizomycotina</taxon>
        <taxon>Sordariomycetes</taxon>
        <taxon>Hypocreomycetidae</taxon>
        <taxon>Hypocreales</taxon>
        <taxon>Ophiocordycipitaceae</taxon>
        <taxon>Drechmeria</taxon>
    </lineage>
</organism>
<evidence type="ECO:0000313" key="4">
    <source>
        <dbReference type="EMBL" id="KYK60009.1"/>
    </source>
</evidence>